<keyword evidence="2" id="KW-1185">Reference proteome</keyword>
<dbReference type="Proteomes" id="UP001057402">
    <property type="component" value="Chromosome 3"/>
</dbReference>
<sequence length="1155" mass="127621">MMSTLTTGQSLEYRLLVAEDATAATNTSSSDGGGTDAVIFVGLSLVLGVACRHLLRGTRVPYSVALLVLGIAIGSLEYGTHHNLGKIGDGIRLWANIDPNLLLAVFLPALLFESSFSMEIHQIKRCLMQMILLAGPGVLISTFCLGAALKLAFPYDWNWKTSLLLGGLLSATDPVSVVALLKELGASKKLSTIIEGESLMNDGTAIVVFQLFYKIVIGESFNLGTIIKFLTEVSLGAIGIGLAFGIISVLWLGFIFNDTVIEITLTLAVSYVAYFTAQVGADISGVLTVMTLGMFYAAVAKTAFKGDGQQSLHHFWEMVAYIANTLIFILSGVVIAESVLNNDDIFDHGMSWAYLVLLYVFVQASRFIVVALLYPFLRFLGYGLDWKEASLLTWSGLRGAVALSLSLSVKRSTDSSTSLSSETGTLFVFFTGGIVFLTLIINGTTTQCLLHLLGLDKLSPAKRRILEFTKSEMLDKALKAFRELGDDEELGPADWPTVKGYITSLGDVEGVRVHPYFASENNDVLDPMDMKDIRIRLLNGVQASYWAMLDEGRITQTTANLLMQSVDEALDQVSNGPLCDWKGLKMHVNFPSYYKFLQSSICPPKLVTYFTVERLESSCCICAAFLRAHRIARRQLHDFIGDSDIASFVINESEGEGEEARKFLEDVRVTFPQVLRVVKTRQVTFSVLTEIIEYVKNLKKVGLLEEKELIHLEDAVQTDLKKLLRNPPLIKIPKISDLISVHPFIGALPSIVGEQLKGSAKEMMKLQGVTLYREGFKPNGVWLISNGVVKWASTTIRSKHSLHPTFTHGSTLGLFEVLNGKPFICDMITDSVVVCCFVESEKILSILRSDPSVEDFLWQESAIILAKLLLPQVFEKMAMQELRALVSERSEMTVYIRGETIEVPQHCVGFLLEGFIKPQGAQDDLITSPSALLPSREKSFQQTSDASGIGNSGFSSCQGSWYHAESRARVIIFDLAALETDNVLQRRSSSFLPHSVEHPLRIRSREHSGLMSWPESFCHENQQKQSQGKNNHLDDNLSIRAMQLSFYGSMVDVRPQKKSFHQIKYQQKTPRGISYPQVPSRRGRQLLSVRSEGAAAAGGDGREIENFSDIVPPVKMLPTETTGKQHPDYSSDESAAEDIIVRVDSPSRLSFFQSH</sequence>
<gene>
    <name evidence="1" type="ORF">MLD38_007560</name>
</gene>
<reference evidence="2" key="1">
    <citation type="journal article" date="2023" name="Front. Plant Sci.">
        <title>Chromosomal-level genome assembly of Melastoma candidum provides insights into trichome evolution.</title>
        <authorList>
            <person name="Zhong Y."/>
            <person name="Wu W."/>
            <person name="Sun C."/>
            <person name="Zou P."/>
            <person name="Liu Y."/>
            <person name="Dai S."/>
            <person name="Zhou R."/>
        </authorList>
    </citation>
    <scope>NUCLEOTIDE SEQUENCE [LARGE SCALE GENOMIC DNA]</scope>
</reference>
<dbReference type="EMBL" id="CM042882">
    <property type="protein sequence ID" value="KAI4381492.1"/>
    <property type="molecule type" value="Genomic_DNA"/>
</dbReference>
<proteinExistence type="predicted"/>
<evidence type="ECO:0000313" key="2">
    <source>
        <dbReference type="Proteomes" id="UP001057402"/>
    </source>
</evidence>
<comment type="caution">
    <text evidence="1">The sequence shown here is derived from an EMBL/GenBank/DDBJ whole genome shotgun (WGS) entry which is preliminary data.</text>
</comment>
<name>A0ACB9RR73_9MYRT</name>
<protein>
    <submittedName>
        <fullName evidence="1">Uncharacterized protein</fullName>
    </submittedName>
</protein>
<organism evidence="1 2">
    <name type="scientific">Melastoma candidum</name>
    <dbReference type="NCBI Taxonomy" id="119954"/>
    <lineage>
        <taxon>Eukaryota</taxon>
        <taxon>Viridiplantae</taxon>
        <taxon>Streptophyta</taxon>
        <taxon>Embryophyta</taxon>
        <taxon>Tracheophyta</taxon>
        <taxon>Spermatophyta</taxon>
        <taxon>Magnoliopsida</taxon>
        <taxon>eudicotyledons</taxon>
        <taxon>Gunneridae</taxon>
        <taxon>Pentapetalae</taxon>
        <taxon>rosids</taxon>
        <taxon>malvids</taxon>
        <taxon>Myrtales</taxon>
        <taxon>Melastomataceae</taxon>
        <taxon>Melastomatoideae</taxon>
        <taxon>Melastomateae</taxon>
        <taxon>Melastoma</taxon>
    </lineage>
</organism>
<accession>A0ACB9RR73</accession>
<evidence type="ECO:0000313" key="1">
    <source>
        <dbReference type="EMBL" id="KAI4381492.1"/>
    </source>
</evidence>